<reference evidence="1 2" key="1">
    <citation type="submission" date="2015-01" db="EMBL/GenBank/DDBJ databases">
        <title>Sequencing and annotation of Micromonospora carbonacea strain JXNU-1 genome.</title>
        <authorList>
            <person name="Long Z."/>
            <person name="Huang Y."/>
            <person name="Jiang Y."/>
        </authorList>
    </citation>
    <scope>NUCLEOTIDE SEQUENCE [LARGE SCALE GENOMIC DNA]</scope>
    <source>
        <strain evidence="1 2">JXNU-1</strain>
    </source>
</reference>
<dbReference type="AlphaFoldDB" id="A0A0D0WUS6"/>
<comment type="caution">
    <text evidence="1">The sequence shown here is derived from an EMBL/GenBank/DDBJ whole genome shotgun (WGS) entry which is preliminary data.</text>
</comment>
<proteinExistence type="predicted"/>
<evidence type="ECO:0000313" key="1">
    <source>
        <dbReference type="EMBL" id="KIR62751.1"/>
    </source>
</evidence>
<dbReference type="Gene3D" id="3.30.530.20">
    <property type="match status" value="1"/>
</dbReference>
<evidence type="ECO:0000313" key="2">
    <source>
        <dbReference type="Proteomes" id="UP000032254"/>
    </source>
</evidence>
<dbReference type="Pfam" id="PF10604">
    <property type="entry name" value="Polyketide_cyc2"/>
    <property type="match status" value="1"/>
</dbReference>
<dbReference type="Proteomes" id="UP000032254">
    <property type="component" value="Unassembled WGS sequence"/>
</dbReference>
<dbReference type="GeneID" id="301305837"/>
<dbReference type="InterPro" id="IPR023393">
    <property type="entry name" value="START-like_dom_sf"/>
</dbReference>
<sequence length="160" mass="17299">MSTVTVTEFIEAPAVDLWRLLVDLPVRADWLRTVGGVELLTPGPLAPGTAWRETRTRPDGGTQAEEFVVVECVPPRRLVLASPGIGVSYRTTWVLRTVQRRRRACTAVTVAQEAVATAPYGRVLALLFGGLAARAVEGTFRRDLADLSRAAHPPTQAEAA</sequence>
<keyword evidence="2" id="KW-1185">Reference proteome</keyword>
<dbReference type="InterPro" id="IPR019587">
    <property type="entry name" value="Polyketide_cyclase/dehydratase"/>
</dbReference>
<gene>
    <name evidence="1" type="ORF">TK50_17425</name>
</gene>
<organism evidence="1 2">
    <name type="scientific">Micromonospora haikouensis</name>
    <dbReference type="NCBI Taxonomy" id="686309"/>
    <lineage>
        <taxon>Bacteria</taxon>
        <taxon>Bacillati</taxon>
        <taxon>Actinomycetota</taxon>
        <taxon>Actinomycetes</taxon>
        <taxon>Micromonosporales</taxon>
        <taxon>Micromonosporaceae</taxon>
        <taxon>Micromonospora</taxon>
    </lineage>
</organism>
<accession>A0A0D0WUS6</accession>
<dbReference type="RefSeq" id="WP_043965075.1">
    <property type="nucleotide sequence ID" value="NZ_JBEZEN010000002.1"/>
</dbReference>
<dbReference type="EMBL" id="JXSX01000002">
    <property type="protein sequence ID" value="KIR62751.1"/>
    <property type="molecule type" value="Genomic_DNA"/>
</dbReference>
<dbReference type="OrthoDB" id="4773254at2"/>
<dbReference type="SUPFAM" id="SSF55961">
    <property type="entry name" value="Bet v1-like"/>
    <property type="match status" value="1"/>
</dbReference>
<name>A0A0D0WUS6_9ACTN</name>
<protein>
    <submittedName>
        <fullName evidence="1">Polyketide cyclase</fullName>
    </submittedName>
</protein>
<dbReference type="PATRIC" id="fig|47853.6.peg.3646"/>